<reference evidence="14 15" key="1">
    <citation type="submission" date="2018-02" db="EMBL/GenBank/DDBJ databases">
        <title>Draft genome of wild Prunus yedoensis var. nudiflora.</title>
        <authorList>
            <person name="Baek S."/>
            <person name="Kim J.-H."/>
            <person name="Choi K."/>
            <person name="Kim G.-B."/>
            <person name="Cho A."/>
            <person name="Jang H."/>
            <person name="Shin C.-H."/>
            <person name="Yu H.-J."/>
            <person name="Mun J.-H."/>
        </authorList>
    </citation>
    <scope>NUCLEOTIDE SEQUENCE [LARGE SCALE GENOMIC DNA]</scope>
    <source>
        <strain evidence="15">cv. Jeju island</strain>
        <tissue evidence="14">Leaf</tissue>
    </source>
</reference>
<dbReference type="GO" id="GO:0009736">
    <property type="term" value="P:cytokinin-activated signaling pathway"/>
    <property type="evidence" value="ECO:0007669"/>
    <property type="project" value="InterPro"/>
</dbReference>
<comment type="subcellular location">
    <subcellularLocation>
        <location evidence="1 9">Nucleus</location>
    </subcellularLocation>
</comment>
<proteinExistence type="inferred from homology"/>
<dbReference type="AlphaFoldDB" id="A0A314ZBF5"/>
<keyword evidence="15" id="KW-1185">Reference proteome</keyword>
<keyword evidence="4" id="KW-0805">Transcription regulation</keyword>
<dbReference type="SMART" id="SM00448">
    <property type="entry name" value="REC"/>
    <property type="match status" value="1"/>
</dbReference>
<feature type="region of interest" description="Disordered" evidence="10">
    <location>
        <begin position="552"/>
        <end position="577"/>
    </location>
</feature>
<evidence type="ECO:0000256" key="4">
    <source>
        <dbReference type="ARBA" id="ARBA00023015"/>
    </source>
</evidence>
<sequence>MGEVVVSEDMETVKRTRRTWRKTRVVVVVVVVVVWWWCGGSGSAEVVSWGSYLPKMVLRFLLVEADDSTRQIISALLRKCNYRVVAVGDGLKAWEVIKGKHHKIDLILTEAELPSISGFALLTLIMEHDMCKNIPVIIMSSQDAISTVLKCMLKGAADYLIKPVRRNELRNLWQHVWRRQTIGAQVPQNSTVPQHKAEATSENNAASKHSNDYAVSMRGNKECSEKGSEAQSSCTTPFLGVESAFVQNMQDISQLKYGSASNLSNADIERLEECARLEKESVMHESEAKDKSGTFGSDDVPLNGHTSTAIRLREDRASAIKMVEGEGFLPESYEGNDNISSETHSCSDELDEPSSGAIDFIGTFDNPPKCTVGHPKSREHGTKHMGFAPQLELSLRSGLGSSNKQAIDERPLLNHSDASAFSWYNNSKTLQSLFPTFPSTKSEVASKSHDSQEMSTLVSRQTKQADISLPDPQLGMIGVRSDNICAGYDHSFPSLFVRQSDLTPTWSTKSVCHGAQSSFPVNTSNHSNPEIHHSEQDCHLSDKTTYKSIDQTVHEQNKLERMEESRPGSPATGQSACSSLGNAVGNNIGSSAYGSNCTSNDGDATLAVASEITAASESLNGSGRYVHEGLGVADSLRSSQREAALTKFRLKRKDRCFEKKVRYQSRKLLAEQRPRVKGQFVHRAQTDSPTADAAVEL</sequence>
<dbReference type="Proteomes" id="UP000250321">
    <property type="component" value="Unassembled WGS sequence"/>
</dbReference>
<keyword evidence="6" id="KW-0804">Transcription</keyword>
<keyword evidence="11" id="KW-0812">Transmembrane</keyword>
<dbReference type="EMBL" id="PJQY01000208">
    <property type="protein sequence ID" value="PQQ16050.1"/>
    <property type="molecule type" value="Genomic_DNA"/>
</dbReference>
<keyword evidence="3" id="KW-0902">Two-component regulatory system</keyword>
<feature type="region of interest" description="Disordered" evidence="10">
    <location>
        <begin position="187"/>
        <end position="209"/>
    </location>
</feature>
<dbReference type="SUPFAM" id="SSF52172">
    <property type="entry name" value="CheY-like"/>
    <property type="match status" value="1"/>
</dbReference>
<dbReference type="Pfam" id="PF00072">
    <property type="entry name" value="Response_reg"/>
    <property type="match status" value="1"/>
</dbReference>
<evidence type="ECO:0000256" key="8">
    <source>
        <dbReference type="PROSITE-ProRule" id="PRU00169"/>
    </source>
</evidence>
<organism evidence="14 15">
    <name type="scientific">Prunus yedoensis var. nudiflora</name>
    <dbReference type="NCBI Taxonomy" id="2094558"/>
    <lineage>
        <taxon>Eukaryota</taxon>
        <taxon>Viridiplantae</taxon>
        <taxon>Streptophyta</taxon>
        <taxon>Embryophyta</taxon>
        <taxon>Tracheophyta</taxon>
        <taxon>Spermatophyta</taxon>
        <taxon>Magnoliopsida</taxon>
        <taxon>eudicotyledons</taxon>
        <taxon>Gunneridae</taxon>
        <taxon>Pentapetalae</taxon>
        <taxon>rosids</taxon>
        <taxon>fabids</taxon>
        <taxon>Rosales</taxon>
        <taxon>Rosaceae</taxon>
        <taxon>Amygdaloideae</taxon>
        <taxon>Amygdaleae</taxon>
        <taxon>Prunus</taxon>
    </lineage>
</organism>
<protein>
    <submittedName>
        <fullName evidence="14">Two-component response regulator-like APRR9 isoform X1</fullName>
    </submittedName>
</protein>
<evidence type="ECO:0000256" key="10">
    <source>
        <dbReference type="SAM" id="MobiDB-lite"/>
    </source>
</evidence>
<keyword evidence="7 9" id="KW-0539">Nucleus</keyword>
<comment type="similarity">
    <text evidence="2">Belongs to the ARR-like family.</text>
</comment>
<dbReference type="Gene3D" id="3.40.50.2300">
    <property type="match status" value="1"/>
</dbReference>
<comment type="caution">
    <text evidence="8">Lacks conserved residue(s) required for the propagation of feature annotation.</text>
</comment>
<dbReference type="InterPro" id="IPR001789">
    <property type="entry name" value="Sig_transdc_resp-reg_receiver"/>
</dbReference>
<feature type="compositionally biased region" description="Basic and acidic residues" evidence="10">
    <location>
        <begin position="283"/>
        <end position="292"/>
    </location>
</feature>
<gene>
    <name evidence="14" type="ORF">Pyn_19113</name>
</gene>
<dbReference type="GO" id="GO:0048511">
    <property type="term" value="P:rhythmic process"/>
    <property type="evidence" value="ECO:0007669"/>
    <property type="project" value="UniProtKB-KW"/>
</dbReference>
<evidence type="ECO:0000256" key="6">
    <source>
        <dbReference type="ARBA" id="ARBA00023163"/>
    </source>
</evidence>
<dbReference type="PANTHER" id="PTHR43874:SF146">
    <property type="entry name" value="TWO-COMPONENT RESPONSE REGULATOR-LIKE APRR9"/>
    <property type="match status" value="1"/>
</dbReference>
<dbReference type="GO" id="GO:0005634">
    <property type="term" value="C:nucleus"/>
    <property type="evidence" value="ECO:0007669"/>
    <property type="project" value="UniProtKB-SubCell"/>
</dbReference>
<keyword evidence="5" id="KW-0090">Biological rhythms</keyword>
<evidence type="ECO:0000256" key="11">
    <source>
        <dbReference type="SAM" id="Phobius"/>
    </source>
</evidence>
<dbReference type="PROSITE" id="PS50110">
    <property type="entry name" value="RESPONSE_REGULATORY"/>
    <property type="match status" value="1"/>
</dbReference>
<feature type="region of interest" description="Disordered" evidence="10">
    <location>
        <begin position="283"/>
        <end position="302"/>
    </location>
</feature>
<dbReference type="InterPro" id="IPR011006">
    <property type="entry name" value="CheY-like_superfamily"/>
</dbReference>
<evidence type="ECO:0000313" key="14">
    <source>
        <dbReference type="EMBL" id="PQQ16050.1"/>
    </source>
</evidence>
<evidence type="ECO:0000313" key="15">
    <source>
        <dbReference type="Proteomes" id="UP000250321"/>
    </source>
</evidence>
<accession>A0A314ZBF5</accession>
<evidence type="ECO:0000256" key="3">
    <source>
        <dbReference type="ARBA" id="ARBA00023012"/>
    </source>
</evidence>
<feature type="transmembrane region" description="Helical" evidence="11">
    <location>
        <begin position="25"/>
        <end position="52"/>
    </location>
</feature>
<dbReference type="PROSITE" id="PS51017">
    <property type="entry name" value="CCT"/>
    <property type="match status" value="1"/>
</dbReference>
<dbReference type="InterPro" id="IPR010402">
    <property type="entry name" value="CCT_domain"/>
</dbReference>
<comment type="caution">
    <text evidence="14">The sequence shown here is derived from an EMBL/GenBank/DDBJ whole genome shotgun (WGS) entry which is preliminary data.</text>
</comment>
<evidence type="ECO:0000256" key="2">
    <source>
        <dbReference type="ARBA" id="ARBA00010330"/>
    </source>
</evidence>
<dbReference type="Pfam" id="PF06203">
    <property type="entry name" value="CCT"/>
    <property type="match status" value="1"/>
</dbReference>
<keyword evidence="11" id="KW-1133">Transmembrane helix</keyword>
<evidence type="ECO:0000259" key="12">
    <source>
        <dbReference type="PROSITE" id="PS50110"/>
    </source>
</evidence>
<evidence type="ECO:0000256" key="9">
    <source>
        <dbReference type="PROSITE-ProRule" id="PRU00357"/>
    </source>
</evidence>
<dbReference type="GO" id="GO:0000160">
    <property type="term" value="P:phosphorelay signal transduction system"/>
    <property type="evidence" value="ECO:0007669"/>
    <property type="project" value="UniProtKB-KW"/>
</dbReference>
<evidence type="ECO:0000259" key="13">
    <source>
        <dbReference type="PROSITE" id="PS51017"/>
    </source>
</evidence>
<dbReference type="InterPro" id="IPR045279">
    <property type="entry name" value="ARR-like"/>
</dbReference>
<keyword evidence="11" id="KW-0472">Membrane</keyword>
<feature type="domain" description="Response regulatory" evidence="12">
    <location>
        <begin position="59"/>
        <end position="177"/>
    </location>
</feature>
<evidence type="ECO:0000256" key="5">
    <source>
        <dbReference type="ARBA" id="ARBA00023108"/>
    </source>
</evidence>
<dbReference type="PANTHER" id="PTHR43874">
    <property type="entry name" value="TWO-COMPONENT RESPONSE REGULATOR"/>
    <property type="match status" value="1"/>
</dbReference>
<dbReference type="OrthoDB" id="60033at2759"/>
<name>A0A314ZBF5_PRUYE</name>
<evidence type="ECO:0000256" key="7">
    <source>
        <dbReference type="ARBA" id="ARBA00023242"/>
    </source>
</evidence>
<feature type="compositionally biased region" description="Basic and acidic residues" evidence="10">
    <location>
        <begin position="552"/>
        <end position="566"/>
    </location>
</feature>
<evidence type="ECO:0000256" key="1">
    <source>
        <dbReference type="ARBA" id="ARBA00004123"/>
    </source>
</evidence>
<feature type="domain" description="CCT" evidence="13">
    <location>
        <begin position="641"/>
        <end position="683"/>
    </location>
</feature>